<dbReference type="Pfam" id="PF01301">
    <property type="entry name" value="Glyco_hydro_35"/>
    <property type="match status" value="1"/>
</dbReference>
<dbReference type="InterPro" id="IPR048913">
    <property type="entry name" value="BetaGal_gal-bd"/>
</dbReference>
<evidence type="ECO:0000259" key="4">
    <source>
        <dbReference type="Pfam" id="PF01301"/>
    </source>
</evidence>
<dbReference type="AlphaFoldDB" id="A0A914DFH4"/>
<keyword evidence="2" id="KW-0378">Hydrolase</keyword>
<feature type="domain" description="Glycoside hydrolase 35 catalytic" evidence="4">
    <location>
        <begin position="216"/>
        <end position="318"/>
    </location>
</feature>
<comment type="similarity">
    <text evidence="1">Belongs to the glycosyl hydrolase 35 family.</text>
</comment>
<dbReference type="WBParaSite" id="ACRNAN_scaffold2578.g8454.t1">
    <property type="protein sequence ID" value="ACRNAN_scaffold2578.g8454.t1"/>
    <property type="gene ID" value="ACRNAN_scaffold2578.g8454"/>
</dbReference>
<dbReference type="SUPFAM" id="SSF49785">
    <property type="entry name" value="Galactose-binding domain-like"/>
    <property type="match status" value="1"/>
</dbReference>
<evidence type="ECO:0000259" key="6">
    <source>
        <dbReference type="Pfam" id="PF21467"/>
    </source>
</evidence>
<name>A0A914DFH4_9BILA</name>
<dbReference type="InterPro" id="IPR008979">
    <property type="entry name" value="Galactose-bd-like_sf"/>
</dbReference>
<dbReference type="GO" id="GO:0004553">
    <property type="term" value="F:hydrolase activity, hydrolyzing O-glycosyl compounds"/>
    <property type="evidence" value="ECO:0007669"/>
    <property type="project" value="InterPro"/>
</dbReference>
<keyword evidence="3" id="KW-0326">Glycosidase</keyword>
<reference evidence="8" key="1">
    <citation type="submission" date="2022-11" db="UniProtKB">
        <authorList>
            <consortium name="WormBaseParasite"/>
        </authorList>
    </citation>
    <scope>IDENTIFICATION</scope>
</reference>
<keyword evidence="7" id="KW-1185">Reference proteome</keyword>
<evidence type="ECO:0000313" key="8">
    <source>
        <dbReference type="WBParaSite" id="ACRNAN_scaffold2578.g8454.t1"/>
    </source>
</evidence>
<organism evidence="7 8">
    <name type="scientific">Acrobeloides nanus</name>
    <dbReference type="NCBI Taxonomy" id="290746"/>
    <lineage>
        <taxon>Eukaryota</taxon>
        <taxon>Metazoa</taxon>
        <taxon>Ecdysozoa</taxon>
        <taxon>Nematoda</taxon>
        <taxon>Chromadorea</taxon>
        <taxon>Rhabditida</taxon>
        <taxon>Tylenchina</taxon>
        <taxon>Cephalobomorpha</taxon>
        <taxon>Cephaloboidea</taxon>
        <taxon>Cephalobidae</taxon>
        <taxon>Acrobeloides</taxon>
    </lineage>
</organism>
<feature type="domain" description="Beta-galactosidase 1-like first all-beta" evidence="5">
    <location>
        <begin position="36"/>
        <end position="93"/>
    </location>
</feature>
<evidence type="ECO:0000256" key="3">
    <source>
        <dbReference type="ARBA" id="ARBA00023295"/>
    </source>
</evidence>
<proteinExistence type="inferred from homology"/>
<dbReference type="GO" id="GO:0005975">
    <property type="term" value="P:carbohydrate metabolic process"/>
    <property type="evidence" value="ECO:0007669"/>
    <property type="project" value="InterPro"/>
</dbReference>
<dbReference type="Pfam" id="PF21317">
    <property type="entry name" value="BetaGal_ABD_1"/>
    <property type="match status" value="2"/>
</dbReference>
<feature type="domain" description="Beta-galactosidase 1-like first all-beta" evidence="5">
    <location>
        <begin position="367"/>
        <end position="424"/>
    </location>
</feature>
<dbReference type="InterPro" id="IPR001944">
    <property type="entry name" value="Glycoside_Hdrlase_35"/>
</dbReference>
<sequence length="541" mass="60421">MKRATNYGQVTLQRIGTNLISTLTQIQEACHQAPYPKNFEQIDHGYGYVLYTTTLTKGGKMLSSKLIRDYGYVFVNNIYQGLHNETIVDGVDITLNNWFACGINLTKESIDQLAQSVINENQQERAFPEKAVGLPGVFVGQFAANTLTDTFFDSRGWGKGQLFVNGYNIGRYWPTAGPQGRFTIFEFILICGMIDCNESVHLVSMQFKSMFHGICMSLWRERPTICTEYWVSNWDTTWGQPLGKVPDPATITGNMDHMYYNWNASFNFYMVHGGTNFGFMNGAEPNAPIVTAYAYGSAIAENGDITPAYTAVRSFIQNISDWPQPPLSIPPNNPATNYGQVTLQRIGTNLISTLTQIQEACHQAQYPKNSEQIDHGFGYVLYTTTLAKGGKMLSSKWIRDYGYVFVNNVYQGLHNETIVDGVDITLNNWFACGINLTKESIDQLAQSVINENQQERAFPEKAVGLPGVFVGQFVANTLTDTFFDSRGWGKGQLFVNGYNVGSPETPGARISLKKSAEGRKKNIFGTITFATFHVRHVAKKL</sequence>
<protein>
    <submittedName>
        <fullName evidence="8">Glycoside hydrolase 35 catalytic domain-containing protein</fullName>
    </submittedName>
</protein>
<dbReference type="Proteomes" id="UP000887540">
    <property type="component" value="Unplaced"/>
</dbReference>
<accession>A0A914DFH4</accession>
<feature type="domain" description="Beta-galactosidase galactose-binding" evidence="6">
    <location>
        <begin position="138"/>
        <end position="180"/>
    </location>
</feature>
<dbReference type="InterPro" id="IPR031330">
    <property type="entry name" value="Gly_Hdrlase_35_cat"/>
</dbReference>
<dbReference type="Gene3D" id="2.60.120.260">
    <property type="entry name" value="Galactose-binding domain-like"/>
    <property type="match status" value="4"/>
</dbReference>
<evidence type="ECO:0000256" key="2">
    <source>
        <dbReference type="ARBA" id="ARBA00022801"/>
    </source>
</evidence>
<evidence type="ECO:0000313" key="7">
    <source>
        <dbReference type="Proteomes" id="UP000887540"/>
    </source>
</evidence>
<evidence type="ECO:0000256" key="1">
    <source>
        <dbReference type="ARBA" id="ARBA00009809"/>
    </source>
</evidence>
<dbReference type="InterPro" id="IPR048912">
    <property type="entry name" value="BetaGal1-like_ABD1"/>
</dbReference>
<dbReference type="InterPro" id="IPR017853">
    <property type="entry name" value="GH"/>
</dbReference>
<dbReference type="Pfam" id="PF21467">
    <property type="entry name" value="BetaGal_gal-bd"/>
    <property type="match status" value="1"/>
</dbReference>
<dbReference type="PANTHER" id="PTHR23421">
    <property type="entry name" value="BETA-GALACTOSIDASE RELATED"/>
    <property type="match status" value="1"/>
</dbReference>
<dbReference type="SUPFAM" id="SSF51445">
    <property type="entry name" value="(Trans)glycosidases"/>
    <property type="match status" value="1"/>
</dbReference>
<evidence type="ECO:0000259" key="5">
    <source>
        <dbReference type="Pfam" id="PF21317"/>
    </source>
</evidence>